<gene>
    <name evidence="11" type="ORF">JOC48_001806</name>
</gene>
<dbReference type="InterPro" id="IPR017850">
    <property type="entry name" value="Alkaline_phosphatase_core_sf"/>
</dbReference>
<evidence type="ECO:0000256" key="5">
    <source>
        <dbReference type="ARBA" id="ARBA00022692"/>
    </source>
</evidence>
<feature type="transmembrane region" description="Helical" evidence="9">
    <location>
        <begin position="7"/>
        <end position="26"/>
    </location>
</feature>
<comment type="similarity">
    <text evidence="3 8">Belongs to the LTA synthase family.</text>
</comment>
<evidence type="ECO:0000256" key="8">
    <source>
        <dbReference type="PIRNR" id="PIRNR005091"/>
    </source>
</evidence>
<evidence type="ECO:0000256" key="3">
    <source>
        <dbReference type="ARBA" id="ARBA00009983"/>
    </source>
</evidence>
<dbReference type="Proteomes" id="UP001296943">
    <property type="component" value="Unassembled WGS sequence"/>
</dbReference>
<accession>A0ABS2MZH9</accession>
<proteinExistence type="inferred from homology"/>
<dbReference type="Gene3D" id="3.30.1120.170">
    <property type="match status" value="1"/>
</dbReference>
<evidence type="ECO:0000256" key="9">
    <source>
        <dbReference type="SAM" id="Phobius"/>
    </source>
</evidence>
<comment type="caution">
    <text evidence="11">The sequence shown here is derived from an EMBL/GenBank/DDBJ whole genome shotgun (WGS) entry which is preliminary data.</text>
</comment>
<sequence length="621" mass="71895">MHMIKSYFIFYTIVIVLKFIGLRAVLFEDYNIWNTLWYELSFVLFLFAIIELVQKKSKIVSYLFIDLLLSALFFGMTIYERYFETMPTFYDLGQLDQVGSVSESIFLLIGPNDFLFFADFLLIAVLFCLRMIWKYPVNHQFASKTIFAVLLVSIGISASNFFFSKHERILDQSLYSYENGVINAQLIKAYEESKAPKEIDFGPEKEDEIFHEIMELKGNEPIPYDQHEFFGVAENRNLILIQIESLQDFVINMELNGQEITPNINEWVKESFYFTDVFQQIGAGNTADAEFIVNTSLYPKGETPVPNVLSRTDKLPGLPRMLRDKGYHTATFHADEVEYWNRTELYPALGFDEYYETAYYGDDDTIGFGPSDGVFYEKTMRKLRDFQASNEPFYAHVLSLTSHTPFEMPADKEYLDLPERYEGTLIGNYLQSVRYADEALGEFFDDLKESGLWDESIIALYGDHSGVHGRLVNSEDVKLLNELLGGRPYSLVDRFNLPFIVGVPGVTEIEGKAIDHIGGQLDMMPTITNLMGVEPNYLYFGHNLLQYEHNLLGMRYYLPTGGLFNDEALFIPKTAKRDVRVYGLREEPLQLEDPKEYFEEDVNNLLKIYDWADPYLDYLIN</sequence>
<organism evidence="11 12">
    <name type="scientific">Aquibacillus albus</name>
    <dbReference type="NCBI Taxonomy" id="1168171"/>
    <lineage>
        <taxon>Bacteria</taxon>
        <taxon>Bacillati</taxon>
        <taxon>Bacillota</taxon>
        <taxon>Bacilli</taxon>
        <taxon>Bacillales</taxon>
        <taxon>Bacillaceae</taxon>
        <taxon>Aquibacillus</taxon>
    </lineage>
</organism>
<evidence type="ECO:0000256" key="2">
    <source>
        <dbReference type="ARBA" id="ARBA00004936"/>
    </source>
</evidence>
<dbReference type="Pfam" id="PF00884">
    <property type="entry name" value="Sulfatase"/>
    <property type="match status" value="1"/>
</dbReference>
<dbReference type="PIRSF" id="PIRSF005091">
    <property type="entry name" value="Mmb_sulf_HI1246"/>
    <property type="match status" value="1"/>
</dbReference>
<dbReference type="InterPro" id="IPR050448">
    <property type="entry name" value="OpgB/LTA_synthase_biosynth"/>
</dbReference>
<keyword evidence="12" id="KW-1185">Reference proteome</keyword>
<feature type="transmembrane region" description="Helical" evidence="9">
    <location>
        <begin position="60"/>
        <end position="79"/>
    </location>
</feature>
<evidence type="ECO:0000256" key="7">
    <source>
        <dbReference type="ARBA" id="ARBA00023136"/>
    </source>
</evidence>
<feature type="domain" description="Sulfatase N-terminal" evidence="10">
    <location>
        <begin position="236"/>
        <end position="533"/>
    </location>
</feature>
<name>A0ABS2MZH9_9BACI</name>
<dbReference type="InterPro" id="IPR012160">
    <property type="entry name" value="LtaS-like"/>
</dbReference>
<dbReference type="PANTHER" id="PTHR47371:SF3">
    <property type="entry name" value="PHOSPHOGLYCEROL TRANSFERASE I"/>
    <property type="match status" value="1"/>
</dbReference>
<evidence type="ECO:0000313" key="11">
    <source>
        <dbReference type="EMBL" id="MBM7571310.1"/>
    </source>
</evidence>
<evidence type="ECO:0000259" key="10">
    <source>
        <dbReference type="Pfam" id="PF00884"/>
    </source>
</evidence>
<keyword evidence="4 8" id="KW-1003">Cell membrane</keyword>
<dbReference type="Gene3D" id="3.40.720.10">
    <property type="entry name" value="Alkaline Phosphatase, subunit A"/>
    <property type="match status" value="1"/>
</dbReference>
<evidence type="ECO:0000256" key="1">
    <source>
        <dbReference type="ARBA" id="ARBA00004651"/>
    </source>
</evidence>
<dbReference type="EMBL" id="JAFBDR010000008">
    <property type="protein sequence ID" value="MBM7571310.1"/>
    <property type="molecule type" value="Genomic_DNA"/>
</dbReference>
<comment type="subcellular location">
    <subcellularLocation>
        <location evidence="1">Cell membrane</location>
        <topology evidence="1">Multi-pass membrane protein</topology>
    </subcellularLocation>
</comment>
<reference evidence="11 12" key="1">
    <citation type="submission" date="2021-01" db="EMBL/GenBank/DDBJ databases">
        <title>Genomic Encyclopedia of Type Strains, Phase IV (KMG-IV): sequencing the most valuable type-strain genomes for metagenomic binning, comparative biology and taxonomic classification.</title>
        <authorList>
            <person name="Goeker M."/>
        </authorList>
    </citation>
    <scope>NUCLEOTIDE SEQUENCE [LARGE SCALE GENOMIC DNA]</scope>
    <source>
        <strain evidence="11 12">DSM 23711</strain>
    </source>
</reference>
<dbReference type="CDD" id="cd16015">
    <property type="entry name" value="LTA_synthase"/>
    <property type="match status" value="1"/>
</dbReference>
<dbReference type="SUPFAM" id="SSF53649">
    <property type="entry name" value="Alkaline phosphatase-like"/>
    <property type="match status" value="1"/>
</dbReference>
<evidence type="ECO:0000256" key="6">
    <source>
        <dbReference type="ARBA" id="ARBA00022989"/>
    </source>
</evidence>
<evidence type="ECO:0000313" key="12">
    <source>
        <dbReference type="Proteomes" id="UP001296943"/>
    </source>
</evidence>
<feature type="transmembrane region" description="Helical" evidence="9">
    <location>
        <begin position="32"/>
        <end position="53"/>
    </location>
</feature>
<comment type="pathway">
    <text evidence="2">Cell wall biogenesis; lipoteichoic acid biosynthesis.</text>
</comment>
<protein>
    <submittedName>
        <fullName evidence="11">Phosphoglycerol transferase MdoB-like AlkP superfamily enzyme</fullName>
    </submittedName>
</protein>
<keyword evidence="6 9" id="KW-1133">Transmembrane helix</keyword>
<feature type="transmembrane region" description="Helical" evidence="9">
    <location>
        <begin position="114"/>
        <end position="133"/>
    </location>
</feature>
<keyword evidence="5 9" id="KW-0812">Transmembrane</keyword>
<evidence type="ECO:0000256" key="4">
    <source>
        <dbReference type="ARBA" id="ARBA00022475"/>
    </source>
</evidence>
<keyword evidence="7 8" id="KW-0472">Membrane</keyword>
<feature type="transmembrane region" description="Helical" evidence="9">
    <location>
        <begin position="145"/>
        <end position="163"/>
    </location>
</feature>
<dbReference type="PANTHER" id="PTHR47371">
    <property type="entry name" value="LIPOTEICHOIC ACID SYNTHASE"/>
    <property type="match status" value="1"/>
</dbReference>
<dbReference type="InterPro" id="IPR000917">
    <property type="entry name" value="Sulfatase_N"/>
</dbReference>